<feature type="region of interest" description="Disordered" evidence="1">
    <location>
        <begin position="76"/>
        <end position="95"/>
    </location>
</feature>
<accession>A0A3L0W4I7</accession>
<proteinExistence type="predicted"/>
<reference evidence="2" key="1">
    <citation type="submission" date="2018-10" db="EMBL/GenBank/DDBJ databases">
        <authorList>
            <consortium name="NARMS: The National Antimicrobial Resistance Monitoring System"/>
        </authorList>
    </citation>
    <scope>NUCLEOTIDE SEQUENCE [LARGE SCALE GENOMIC DNA]</scope>
    <source>
        <strain evidence="2">CVM N17EC0388</strain>
    </source>
</reference>
<evidence type="ECO:0000256" key="1">
    <source>
        <dbReference type="SAM" id="MobiDB-lite"/>
    </source>
</evidence>
<protein>
    <submittedName>
        <fullName evidence="2">Uncharacterized protein</fullName>
    </submittedName>
</protein>
<sequence>MDKNSEPMTARAWQWMCEQEVFVIKDVVAITGMSEPHIYKVVKDWLSSGYLIKNPAGIATKPAWFKVACLNKAPPIGKSSGRKRPKCRSKRKTNQQKMWNTMKISGRFTLADLMLTAGVGQRQAWYFTDRLVRAGYVKVLFKVDNFLPVMERRGLTGRFQLVRDTGRHAPVCRSNGCWDQNQQRLYPFLVEEEKHGHVA</sequence>
<name>A0A3L0W4I7_ECOLX</name>
<gene>
    <name evidence="2" type="ORF">D9F05_17475</name>
</gene>
<dbReference type="AlphaFoldDB" id="A0A3L0W4I7"/>
<comment type="caution">
    <text evidence="2">The sequence shown here is derived from an EMBL/GenBank/DDBJ whole genome shotgun (WGS) entry which is preliminary data.</text>
</comment>
<dbReference type="EMBL" id="RNRV01000036">
    <property type="protein sequence ID" value="MHO06129.1"/>
    <property type="molecule type" value="Genomic_DNA"/>
</dbReference>
<feature type="compositionally biased region" description="Basic residues" evidence="1">
    <location>
        <begin position="80"/>
        <end position="94"/>
    </location>
</feature>
<organism evidence="2">
    <name type="scientific">Escherichia coli</name>
    <dbReference type="NCBI Taxonomy" id="562"/>
    <lineage>
        <taxon>Bacteria</taxon>
        <taxon>Pseudomonadati</taxon>
        <taxon>Pseudomonadota</taxon>
        <taxon>Gammaproteobacteria</taxon>
        <taxon>Enterobacterales</taxon>
        <taxon>Enterobacteriaceae</taxon>
        <taxon>Escherichia</taxon>
    </lineage>
</organism>
<evidence type="ECO:0000313" key="2">
    <source>
        <dbReference type="EMBL" id="MHO06129.1"/>
    </source>
</evidence>